<gene>
    <name evidence="1" type="ORF">METBIDRAFT_25096</name>
</gene>
<dbReference type="EMBL" id="LXTC01000007">
    <property type="protein sequence ID" value="OBA19330.1"/>
    <property type="molecule type" value="Genomic_DNA"/>
</dbReference>
<feature type="non-terminal residue" evidence="1">
    <location>
        <position position="92"/>
    </location>
</feature>
<feature type="non-terminal residue" evidence="1">
    <location>
        <position position="1"/>
    </location>
</feature>
<evidence type="ECO:0000313" key="1">
    <source>
        <dbReference type="EMBL" id="OBA19330.1"/>
    </source>
</evidence>
<accession>A0A1A0H5U8</accession>
<dbReference type="AlphaFoldDB" id="A0A1A0H5U8"/>
<dbReference type="GeneID" id="30028263"/>
<dbReference type="Proteomes" id="UP000092555">
    <property type="component" value="Unassembled WGS sequence"/>
</dbReference>
<sequence length="92" mass="10473">DFHPVELAAHFLLSGSLDSLHETFLLLHESQKILLTRLHLIETRMTKVLENLDSSELDLAGVQTRVKNIRKKLQNCAVLVDKVEAKLETLED</sequence>
<organism evidence="1 2">
    <name type="scientific">Metschnikowia bicuspidata var. bicuspidata NRRL YB-4993</name>
    <dbReference type="NCBI Taxonomy" id="869754"/>
    <lineage>
        <taxon>Eukaryota</taxon>
        <taxon>Fungi</taxon>
        <taxon>Dikarya</taxon>
        <taxon>Ascomycota</taxon>
        <taxon>Saccharomycotina</taxon>
        <taxon>Pichiomycetes</taxon>
        <taxon>Metschnikowiaceae</taxon>
        <taxon>Metschnikowia</taxon>
    </lineage>
</organism>
<name>A0A1A0H5U8_9ASCO</name>
<proteinExistence type="predicted"/>
<dbReference type="RefSeq" id="XP_018709862.1">
    <property type="nucleotide sequence ID" value="XM_018855287.2"/>
</dbReference>
<evidence type="ECO:0000313" key="2">
    <source>
        <dbReference type="Proteomes" id="UP000092555"/>
    </source>
</evidence>
<protein>
    <submittedName>
        <fullName evidence="1">Uncharacterized protein</fullName>
    </submittedName>
</protein>
<comment type="caution">
    <text evidence="1">The sequence shown here is derived from an EMBL/GenBank/DDBJ whole genome shotgun (WGS) entry which is preliminary data.</text>
</comment>
<keyword evidence="2" id="KW-1185">Reference proteome</keyword>
<dbReference type="OrthoDB" id="3989460at2759"/>
<reference evidence="1 2" key="1">
    <citation type="submission" date="2016-05" db="EMBL/GenBank/DDBJ databases">
        <title>Comparative genomics of biotechnologically important yeasts.</title>
        <authorList>
            <consortium name="DOE Joint Genome Institute"/>
            <person name="Riley R."/>
            <person name="Haridas S."/>
            <person name="Wolfe K.H."/>
            <person name="Lopes M.R."/>
            <person name="Hittinger C.T."/>
            <person name="Goker M."/>
            <person name="Salamov A."/>
            <person name="Wisecaver J."/>
            <person name="Long T.M."/>
            <person name="Aerts A.L."/>
            <person name="Barry K."/>
            <person name="Choi C."/>
            <person name="Clum A."/>
            <person name="Coughlan A.Y."/>
            <person name="Deshpande S."/>
            <person name="Douglass A.P."/>
            <person name="Hanson S.J."/>
            <person name="Klenk H.-P."/>
            <person name="LaButti K."/>
            <person name="Lapidus A."/>
            <person name="Lindquist E."/>
            <person name="Lipzen A."/>
            <person name="Meier-kolthoff J.P."/>
            <person name="Ohm R.A."/>
            <person name="Otillar R.P."/>
            <person name="Pangilinan J."/>
            <person name="Peng Y."/>
            <person name="Rokas A."/>
            <person name="Rosa C.A."/>
            <person name="Scheuner C."/>
            <person name="Sibirny A.A."/>
            <person name="Slot J.C."/>
            <person name="Stielow J.B."/>
            <person name="Sun H."/>
            <person name="Kurtzman C.P."/>
            <person name="Blackwell M."/>
            <person name="Grigoriev I.V."/>
            <person name="Jeffries T.W."/>
        </authorList>
    </citation>
    <scope>NUCLEOTIDE SEQUENCE [LARGE SCALE GENOMIC DNA]</scope>
    <source>
        <strain evidence="1 2">NRRL YB-4993</strain>
    </source>
</reference>